<protein>
    <submittedName>
        <fullName evidence="1">Uncharacterized protein</fullName>
    </submittedName>
</protein>
<dbReference type="InterPro" id="IPR004244">
    <property type="entry name" value="Transposase_22"/>
</dbReference>
<evidence type="ECO:0000313" key="1">
    <source>
        <dbReference type="EMBL" id="KAK9688453.1"/>
    </source>
</evidence>
<dbReference type="PANTHER" id="PTHR11505">
    <property type="entry name" value="L1 TRANSPOSABLE ELEMENT-RELATED"/>
    <property type="match status" value="1"/>
</dbReference>
<dbReference type="AlphaFoldDB" id="A0AAW1IFU0"/>
<reference evidence="1 2" key="1">
    <citation type="journal article" date="2024" name="BMC Genomics">
        <title>De novo assembly and annotation of Popillia japonica's genome with initial clues to its potential as an invasive pest.</title>
        <authorList>
            <person name="Cucini C."/>
            <person name="Boschi S."/>
            <person name="Funari R."/>
            <person name="Cardaioli E."/>
            <person name="Iannotti N."/>
            <person name="Marturano G."/>
            <person name="Paoli F."/>
            <person name="Bruttini M."/>
            <person name="Carapelli A."/>
            <person name="Frati F."/>
            <person name="Nardi F."/>
        </authorList>
    </citation>
    <scope>NUCLEOTIDE SEQUENCE [LARGE SCALE GENOMIC DNA]</scope>
    <source>
        <strain evidence="1">DMR45628</strain>
    </source>
</reference>
<keyword evidence="2" id="KW-1185">Reference proteome</keyword>
<organism evidence="1 2">
    <name type="scientific">Popillia japonica</name>
    <name type="common">Japanese beetle</name>
    <dbReference type="NCBI Taxonomy" id="7064"/>
    <lineage>
        <taxon>Eukaryota</taxon>
        <taxon>Metazoa</taxon>
        <taxon>Ecdysozoa</taxon>
        <taxon>Arthropoda</taxon>
        <taxon>Hexapoda</taxon>
        <taxon>Insecta</taxon>
        <taxon>Pterygota</taxon>
        <taxon>Neoptera</taxon>
        <taxon>Endopterygota</taxon>
        <taxon>Coleoptera</taxon>
        <taxon>Polyphaga</taxon>
        <taxon>Scarabaeiformia</taxon>
        <taxon>Scarabaeidae</taxon>
        <taxon>Rutelinae</taxon>
        <taxon>Popillia</taxon>
    </lineage>
</organism>
<dbReference type="Gene3D" id="3.30.70.1820">
    <property type="entry name" value="L1 transposable element, RRM domain"/>
    <property type="match status" value="1"/>
</dbReference>
<comment type="caution">
    <text evidence="1">The sequence shown here is derived from an EMBL/GenBank/DDBJ whole genome shotgun (WGS) entry which is preliminary data.</text>
</comment>
<dbReference type="EMBL" id="JASPKY010000589">
    <property type="protein sequence ID" value="KAK9688453.1"/>
    <property type="molecule type" value="Genomic_DNA"/>
</dbReference>
<accession>A0AAW1IFU0</accession>
<dbReference type="Proteomes" id="UP001458880">
    <property type="component" value="Unassembled WGS sequence"/>
</dbReference>
<proteinExistence type="predicted"/>
<sequence>MVLTKSNREEKKTLEKENAILCTKIDDLEQYSRRKNLRIYGVPQEKGEDTTKKVLDICKNVLKLDTSVHDIDRCHRIRTKSPKKENSKKPPAILVKFVRYNTRRLVFNNKKMLKGNKLYFIKEDLTKTRLEILTAANEIFGFKNVFTLDGTIYVYKEGRRHSIRSVADLDKLS</sequence>
<evidence type="ECO:0000313" key="2">
    <source>
        <dbReference type="Proteomes" id="UP001458880"/>
    </source>
</evidence>
<name>A0AAW1IFU0_POPJA</name>
<gene>
    <name evidence="1" type="ORF">QE152_g35314</name>
</gene>